<keyword evidence="2" id="KW-1185">Reference proteome</keyword>
<protein>
    <submittedName>
        <fullName evidence="1">Uncharacterized protein</fullName>
    </submittedName>
</protein>
<gene>
    <name evidence="1" type="ORF">FQN60_013665</name>
</gene>
<accession>A0A5J5CG53</accession>
<dbReference type="EMBL" id="VOFY01000022">
    <property type="protein sequence ID" value="KAA8580707.1"/>
    <property type="molecule type" value="Genomic_DNA"/>
</dbReference>
<organism evidence="1 2">
    <name type="scientific">Etheostoma spectabile</name>
    <name type="common">orangethroat darter</name>
    <dbReference type="NCBI Taxonomy" id="54343"/>
    <lineage>
        <taxon>Eukaryota</taxon>
        <taxon>Metazoa</taxon>
        <taxon>Chordata</taxon>
        <taxon>Craniata</taxon>
        <taxon>Vertebrata</taxon>
        <taxon>Euteleostomi</taxon>
        <taxon>Actinopterygii</taxon>
        <taxon>Neopterygii</taxon>
        <taxon>Teleostei</taxon>
        <taxon>Neoteleostei</taxon>
        <taxon>Acanthomorphata</taxon>
        <taxon>Eupercaria</taxon>
        <taxon>Perciformes</taxon>
        <taxon>Percoidei</taxon>
        <taxon>Percidae</taxon>
        <taxon>Etheostomatinae</taxon>
        <taxon>Etheostoma</taxon>
    </lineage>
</organism>
<name>A0A5J5CG53_9PERO</name>
<evidence type="ECO:0000313" key="1">
    <source>
        <dbReference type="EMBL" id="KAA8580707.1"/>
    </source>
</evidence>
<dbReference type="AlphaFoldDB" id="A0A5J5CG53"/>
<comment type="caution">
    <text evidence="1">The sequence shown here is derived from an EMBL/GenBank/DDBJ whole genome shotgun (WGS) entry which is preliminary data.</text>
</comment>
<reference evidence="1 2" key="1">
    <citation type="submission" date="2019-08" db="EMBL/GenBank/DDBJ databases">
        <title>A chromosome-level genome assembly, high-density linkage maps, and genome scans reveal the genomic architecture of hybrid incompatibilities underlying speciation via character displacement in darters (Percidae: Etheostominae).</title>
        <authorList>
            <person name="Moran R.L."/>
            <person name="Catchen J.M."/>
            <person name="Fuller R.C."/>
        </authorList>
    </citation>
    <scope>NUCLEOTIDE SEQUENCE [LARGE SCALE GENOMIC DNA]</scope>
    <source>
        <strain evidence="1">EspeVRDwgs_2016</strain>
        <tissue evidence="1">Muscle</tissue>
    </source>
</reference>
<proteinExistence type="predicted"/>
<evidence type="ECO:0000313" key="2">
    <source>
        <dbReference type="Proteomes" id="UP000327493"/>
    </source>
</evidence>
<sequence>MQMKVQKTLLMRMKSSCVRLNQMTPPLTWRKQRTSLDLGEATLYPRTKKTCWRETWDLALFLLSQGRPEAPGVTPNPVYQSLLA</sequence>
<dbReference type="Proteomes" id="UP000327493">
    <property type="component" value="Chromosome 22"/>
</dbReference>